<evidence type="ECO:0000313" key="2">
    <source>
        <dbReference type="EMBL" id="KAJ4977624.1"/>
    </source>
</evidence>
<gene>
    <name evidence="2" type="ORF">NE237_008404</name>
</gene>
<dbReference type="AlphaFoldDB" id="A0A9Q0QZN4"/>
<evidence type="ECO:0000313" key="3">
    <source>
        <dbReference type="Proteomes" id="UP001141806"/>
    </source>
</evidence>
<dbReference type="EMBL" id="JAMYWD010000002">
    <property type="protein sequence ID" value="KAJ4977624.1"/>
    <property type="molecule type" value="Genomic_DNA"/>
</dbReference>
<keyword evidence="3" id="KW-1185">Reference proteome</keyword>
<dbReference type="PANTHER" id="PTHR33564:SF8">
    <property type="entry name" value="TRANSMEMBRANE PROTEIN"/>
    <property type="match status" value="1"/>
</dbReference>
<comment type="caution">
    <text evidence="2">The sequence shown here is derived from an EMBL/GenBank/DDBJ whole genome shotgun (WGS) entry which is preliminary data.</text>
</comment>
<evidence type="ECO:0000256" key="1">
    <source>
        <dbReference type="SAM" id="Phobius"/>
    </source>
</evidence>
<name>A0A9Q0QZN4_9MAGN</name>
<dbReference type="OrthoDB" id="1904110at2759"/>
<keyword evidence="1" id="KW-0472">Membrane</keyword>
<organism evidence="2 3">
    <name type="scientific">Protea cynaroides</name>
    <dbReference type="NCBI Taxonomy" id="273540"/>
    <lineage>
        <taxon>Eukaryota</taxon>
        <taxon>Viridiplantae</taxon>
        <taxon>Streptophyta</taxon>
        <taxon>Embryophyta</taxon>
        <taxon>Tracheophyta</taxon>
        <taxon>Spermatophyta</taxon>
        <taxon>Magnoliopsida</taxon>
        <taxon>Proteales</taxon>
        <taxon>Proteaceae</taxon>
        <taxon>Protea</taxon>
    </lineage>
</organism>
<sequence length="131" mass="14854">MESSTVVGCMAVFAVSGSVVLVALQVHKRLLSEFMNKFELELAAGRAKNPPKKSTVRFAKDVVEPASNNKEYRERHSRLMLAKVNEIRVTTNDKMPLNRHALYKGIIEYKAHVHGLKNRTRMEGIGQQRLH</sequence>
<feature type="transmembrane region" description="Helical" evidence="1">
    <location>
        <begin position="6"/>
        <end position="26"/>
    </location>
</feature>
<keyword evidence="1" id="KW-1133">Transmembrane helix</keyword>
<accession>A0A9Q0QZN4</accession>
<dbReference type="PANTHER" id="PTHR33564">
    <property type="entry name" value="TRANSMEMBRANE PROTEIN"/>
    <property type="match status" value="1"/>
</dbReference>
<dbReference type="Proteomes" id="UP001141806">
    <property type="component" value="Unassembled WGS sequence"/>
</dbReference>
<reference evidence="2" key="1">
    <citation type="journal article" date="2023" name="Plant J.">
        <title>The genome of the king protea, Protea cynaroides.</title>
        <authorList>
            <person name="Chang J."/>
            <person name="Duong T.A."/>
            <person name="Schoeman C."/>
            <person name="Ma X."/>
            <person name="Roodt D."/>
            <person name="Barker N."/>
            <person name="Li Z."/>
            <person name="Van de Peer Y."/>
            <person name="Mizrachi E."/>
        </authorList>
    </citation>
    <scope>NUCLEOTIDE SEQUENCE</scope>
    <source>
        <tissue evidence="2">Young leaves</tissue>
    </source>
</reference>
<protein>
    <submittedName>
        <fullName evidence="2">Uncharacterized protein</fullName>
    </submittedName>
</protein>
<proteinExistence type="predicted"/>
<keyword evidence="1" id="KW-0812">Transmembrane</keyword>